<evidence type="ECO:0000256" key="1">
    <source>
        <dbReference type="SAM" id="MobiDB-lite"/>
    </source>
</evidence>
<sequence>MATTKTDSAERKLKKKIRDAARYQRMKADPELALLMKIKEQKRFKKKKENGQRKLVSEMSSQEKREAHKKWKKYSKAYRQNKKNREASQTVNISSDVSVMIQDDLPVDEVLCEVSPERSQSPPQPISRQAPSGRKLRKKLKNQAFDVEKVQAKVEYSGRYGLKRKPGMGKKRMQADVDPGTTDKTTTLNKELAPSLNPPSKDLDEQLVSYNGNFDSNQSVEIVDFDEDRNTPEIALMDRVVKFGNEESIPGSEHYKVSFIETSPQILQLIHAVQKHKVLWEKDSEILESNVQAWEDVARRNGLTISQAKGQWKTMRQSFLRALKTNSTAEKKS</sequence>
<dbReference type="InterPro" id="IPR006578">
    <property type="entry name" value="MADF-dom"/>
</dbReference>
<organism evidence="3 4">
    <name type="scientific">Apolygus lucorum</name>
    <name type="common">Small green plant bug</name>
    <name type="synonym">Lygocoris lucorum</name>
    <dbReference type="NCBI Taxonomy" id="248454"/>
    <lineage>
        <taxon>Eukaryota</taxon>
        <taxon>Metazoa</taxon>
        <taxon>Ecdysozoa</taxon>
        <taxon>Arthropoda</taxon>
        <taxon>Hexapoda</taxon>
        <taxon>Insecta</taxon>
        <taxon>Pterygota</taxon>
        <taxon>Neoptera</taxon>
        <taxon>Paraneoptera</taxon>
        <taxon>Hemiptera</taxon>
        <taxon>Heteroptera</taxon>
        <taxon>Panheteroptera</taxon>
        <taxon>Cimicomorpha</taxon>
        <taxon>Miridae</taxon>
        <taxon>Mirini</taxon>
        <taxon>Apolygus</taxon>
    </lineage>
</organism>
<dbReference type="Pfam" id="PF10545">
    <property type="entry name" value="MADF_DNA_bdg"/>
    <property type="match status" value="1"/>
</dbReference>
<dbReference type="Proteomes" id="UP000466442">
    <property type="component" value="Unassembled WGS sequence"/>
</dbReference>
<feature type="region of interest" description="Disordered" evidence="1">
    <location>
        <begin position="43"/>
        <end position="91"/>
    </location>
</feature>
<gene>
    <name evidence="3" type="ORF">GE061_001868</name>
</gene>
<evidence type="ECO:0000313" key="3">
    <source>
        <dbReference type="EMBL" id="KAF6203536.1"/>
    </source>
</evidence>
<feature type="compositionally biased region" description="Basic residues" evidence="1">
    <location>
        <begin position="67"/>
        <end position="82"/>
    </location>
</feature>
<dbReference type="AlphaFoldDB" id="A0A8S9X638"/>
<feature type="region of interest" description="Disordered" evidence="1">
    <location>
        <begin position="161"/>
        <end position="186"/>
    </location>
</feature>
<protein>
    <recommendedName>
        <fullName evidence="2">MADF domain-containing protein</fullName>
    </recommendedName>
</protein>
<reference evidence="3" key="1">
    <citation type="journal article" date="2021" name="Mol. Ecol. Resour.">
        <title>Apolygus lucorum genome provides insights into omnivorousness and mesophyll feeding.</title>
        <authorList>
            <person name="Liu Y."/>
            <person name="Liu H."/>
            <person name="Wang H."/>
            <person name="Huang T."/>
            <person name="Liu B."/>
            <person name="Yang B."/>
            <person name="Yin L."/>
            <person name="Li B."/>
            <person name="Zhang Y."/>
            <person name="Zhang S."/>
            <person name="Jiang F."/>
            <person name="Zhang X."/>
            <person name="Ren Y."/>
            <person name="Wang B."/>
            <person name="Wang S."/>
            <person name="Lu Y."/>
            <person name="Wu K."/>
            <person name="Fan W."/>
            <person name="Wang G."/>
        </authorList>
    </citation>
    <scope>NUCLEOTIDE SEQUENCE</scope>
    <source>
        <strain evidence="3">12Hb</strain>
    </source>
</reference>
<accession>A0A8S9X638</accession>
<dbReference type="EMBL" id="WIXP02000010">
    <property type="protein sequence ID" value="KAF6203536.1"/>
    <property type="molecule type" value="Genomic_DNA"/>
</dbReference>
<feature type="domain" description="MADF" evidence="2">
    <location>
        <begin position="268"/>
        <end position="333"/>
    </location>
</feature>
<evidence type="ECO:0000259" key="2">
    <source>
        <dbReference type="PROSITE" id="PS51029"/>
    </source>
</evidence>
<feature type="region of interest" description="Disordered" evidence="1">
    <location>
        <begin position="113"/>
        <end position="142"/>
    </location>
</feature>
<comment type="caution">
    <text evidence="3">The sequence shown here is derived from an EMBL/GenBank/DDBJ whole genome shotgun (WGS) entry which is preliminary data.</text>
</comment>
<name>A0A8S9X638_APOLU</name>
<evidence type="ECO:0000313" key="4">
    <source>
        <dbReference type="Proteomes" id="UP000466442"/>
    </source>
</evidence>
<keyword evidence="4" id="KW-1185">Reference proteome</keyword>
<feature type="compositionally biased region" description="Polar residues" evidence="1">
    <location>
        <begin position="117"/>
        <end position="130"/>
    </location>
</feature>
<feature type="compositionally biased region" description="Basic residues" evidence="1">
    <location>
        <begin position="161"/>
        <end position="172"/>
    </location>
</feature>
<dbReference type="PROSITE" id="PS51029">
    <property type="entry name" value="MADF"/>
    <property type="match status" value="1"/>
</dbReference>
<proteinExistence type="predicted"/>
<feature type="compositionally biased region" description="Basic and acidic residues" evidence="1">
    <location>
        <begin position="49"/>
        <end position="66"/>
    </location>
</feature>